<dbReference type="AlphaFoldDB" id="A0A498IK84"/>
<feature type="domain" description="Galactokinase N-terminal" evidence="4">
    <location>
        <begin position="62"/>
        <end position="90"/>
    </location>
</feature>
<protein>
    <recommendedName>
        <fullName evidence="4">Galactokinase N-terminal domain-containing protein</fullName>
    </recommendedName>
</protein>
<organism evidence="5 6">
    <name type="scientific">Malus domestica</name>
    <name type="common">Apple</name>
    <name type="synonym">Pyrus malus</name>
    <dbReference type="NCBI Taxonomy" id="3750"/>
    <lineage>
        <taxon>Eukaryota</taxon>
        <taxon>Viridiplantae</taxon>
        <taxon>Streptophyta</taxon>
        <taxon>Embryophyta</taxon>
        <taxon>Tracheophyta</taxon>
        <taxon>Spermatophyta</taxon>
        <taxon>Magnoliopsida</taxon>
        <taxon>eudicotyledons</taxon>
        <taxon>Gunneridae</taxon>
        <taxon>Pentapetalae</taxon>
        <taxon>rosids</taxon>
        <taxon>fabids</taxon>
        <taxon>Rosales</taxon>
        <taxon>Rosaceae</taxon>
        <taxon>Amygdaloideae</taxon>
        <taxon>Maleae</taxon>
        <taxon>Malus</taxon>
    </lineage>
</organism>
<name>A0A498IK84_MALDO</name>
<evidence type="ECO:0000313" key="6">
    <source>
        <dbReference type="Proteomes" id="UP000290289"/>
    </source>
</evidence>
<feature type="region of interest" description="Disordered" evidence="3">
    <location>
        <begin position="13"/>
        <end position="43"/>
    </location>
</feature>
<dbReference type="STRING" id="3750.A0A498IK84"/>
<keyword evidence="1" id="KW-0547">Nucleotide-binding</keyword>
<reference evidence="5 6" key="1">
    <citation type="submission" date="2018-10" db="EMBL/GenBank/DDBJ databases">
        <title>A high-quality apple genome assembly.</title>
        <authorList>
            <person name="Hu J."/>
        </authorList>
    </citation>
    <scope>NUCLEOTIDE SEQUENCE [LARGE SCALE GENOMIC DNA]</scope>
    <source>
        <strain evidence="6">cv. HFTH1</strain>
        <tissue evidence="5">Young leaf</tissue>
    </source>
</reference>
<comment type="caution">
    <text evidence="5">The sequence shown here is derived from an EMBL/GenBank/DDBJ whole genome shotgun (WGS) entry which is preliminary data.</text>
</comment>
<feature type="compositionally biased region" description="Low complexity" evidence="3">
    <location>
        <begin position="29"/>
        <end position="39"/>
    </location>
</feature>
<dbReference type="Gene3D" id="3.30.230.10">
    <property type="match status" value="1"/>
</dbReference>
<evidence type="ECO:0000313" key="5">
    <source>
        <dbReference type="EMBL" id="RXH83766.1"/>
    </source>
</evidence>
<accession>A0A498IK84</accession>
<keyword evidence="6" id="KW-1185">Reference proteome</keyword>
<evidence type="ECO:0000256" key="1">
    <source>
        <dbReference type="ARBA" id="ARBA00022741"/>
    </source>
</evidence>
<dbReference type="GO" id="GO:0005975">
    <property type="term" value="P:carbohydrate metabolic process"/>
    <property type="evidence" value="ECO:0007669"/>
    <property type="project" value="UniProtKB-ARBA"/>
</dbReference>
<proteinExistence type="predicted"/>
<keyword evidence="2" id="KW-0067">ATP-binding</keyword>
<dbReference type="InterPro" id="IPR014721">
    <property type="entry name" value="Ribsml_uS5_D2-typ_fold_subgr"/>
</dbReference>
<gene>
    <name evidence="5" type="ORF">DVH24_006019</name>
</gene>
<dbReference type="Proteomes" id="UP000290289">
    <property type="component" value="Chromosome 11"/>
</dbReference>
<sequence length="220" mass="25673">MGSFQFVFNQVNGKNGKARRTPDSNQFMTPSTPSTITPPNSRRPNSSLALQFLIGLCVHSRRVNLTREHIDYEGYSVLPLAMRQYTIVAIWKHKRRRRHRESSHNFQWSTRSTKFVLSQPTLPRKFRITNGGLISFGSSLEMFDYFYKSLHYWPIDLNVNKLLLIRMQNKSETRGKLVFISSEYDDESFSSLTLGEKEACIQKMQLPRTLVHIEACHQRE</sequence>
<dbReference type="SUPFAM" id="SSF54211">
    <property type="entry name" value="Ribosomal protein S5 domain 2-like"/>
    <property type="match status" value="1"/>
</dbReference>
<dbReference type="EMBL" id="RDQH01000337">
    <property type="protein sequence ID" value="RXH83766.1"/>
    <property type="molecule type" value="Genomic_DNA"/>
</dbReference>
<dbReference type="Pfam" id="PF10509">
    <property type="entry name" value="GalKase_gal_bdg"/>
    <property type="match status" value="1"/>
</dbReference>
<dbReference type="GO" id="GO:0005524">
    <property type="term" value="F:ATP binding"/>
    <property type="evidence" value="ECO:0007669"/>
    <property type="project" value="UniProtKB-KW"/>
</dbReference>
<dbReference type="InterPro" id="IPR019539">
    <property type="entry name" value="GalKase_N"/>
</dbReference>
<evidence type="ECO:0000256" key="3">
    <source>
        <dbReference type="SAM" id="MobiDB-lite"/>
    </source>
</evidence>
<dbReference type="InterPro" id="IPR020568">
    <property type="entry name" value="Ribosomal_Su5_D2-typ_SF"/>
</dbReference>
<evidence type="ECO:0000259" key="4">
    <source>
        <dbReference type="Pfam" id="PF10509"/>
    </source>
</evidence>
<evidence type="ECO:0000256" key="2">
    <source>
        <dbReference type="ARBA" id="ARBA00022840"/>
    </source>
</evidence>